<protein>
    <recommendedName>
        <fullName evidence="3">DUF1292 domain-containing protein</fullName>
    </recommendedName>
</protein>
<proteinExistence type="predicted"/>
<evidence type="ECO:0000313" key="1">
    <source>
        <dbReference type="EMBL" id="EEZ61471.1"/>
    </source>
</evidence>
<keyword evidence="2" id="KW-1185">Reference proteome</keyword>
<dbReference type="OrthoDB" id="3177098at2"/>
<reference evidence="1" key="1">
    <citation type="submission" date="2009-10" db="EMBL/GenBank/DDBJ databases">
        <authorList>
            <person name="Weinstock G."/>
            <person name="Sodergren E."/>
            <person name="Clifton S."/>
            <person name="Fulton L."/>
            <person name="Fulton B."/>
            <person name="Courtney L."/>
            <person name="Fronick C."/>
            <person name="Harrison M."/>
            <person name="Strong C."/>
            <person name="Farmer C."/>
            <person name="Delahaunty K."/>
            <person name="Markovic C."/>
            <person name="Hall O."/>
            <person name="Minx P."/>
            <person name="Tomlinson C."/>
            <person name="Mitreva M."/>
            <person name="Nelson J."/>
            <person name="Hou S."/>
            <person name="Wollam A."/>
            <person name="Pepin K.H."/>
            <person name="Johnson M."/>
            <person name="Bhonagiri V."/>
            <person name="Nash W.E."/>
            <person name="Warren W."/>
            <person name="Chinwalla A."/>
            <person name="Mardis E.R."/>
            <person name="Wilson R.K."/>
        </authorList>
    </citation>
    <scope>NUCLEOTIDE SEQUENCE [LARGE SCALE GENOMIC DNA]</scope>
    <source>
        <strain evidence="1">ATCC 700122</strain>
    </source>
</reference>
<evidence type="ECO:0000313" key="2">
    <source>
        <dbReference type="Proteomes" id="UP000006001"/>
    </source>
</evidence>
<evidence type="ECO:0008006" key="3">
    <source>
        <dbReference type="Google" id="ProtNLM"/>
    </source>
</evidence>
<sequence length="109" mass="12029">MAEARKGSAPNFAPPVEEGQVFSFEDEHGDPMDLEFLGLLIHEGRSYGFFFSVDEGHPAKSSGEVMILEAVAFDEDGQPSEFELVCDEGILAEVYADFVGATKDIYRFE</sequence>
<dbReference type="eggNOG" id="ENOG5032RHV">
    <property type="taxonomic scope" value="Bacteria"/>
</dbReference>
<dbReference type="HOGENOM" id="CLU_2206304_0_0_11"/>
<dbReference type="AlphaFoldDB" id="D0WG58"/>
<dbReference type="RefSeq" id="WP_006362059.1">
    <property type="nucleotide sequence ID" value="NZ_GG700630.1"/>
</dbReference>
<name>D0WG58_SLAES</name>
<gene>
    <name evidence="1" type="ORF">HMPREF0762_00809</name>
</gene>
<dbReference type="EMBL" id="ACUX02000006">
    <property type="protein sequence ID" value="EEZ61471.1"/>
    <property type="molecule type" value="Genomic_DNA"/>
</dbReference>
<dbReference type="GeneID" id="85007389"/>
<dbReference type="Proteomes" id="UP000006001">
    <property type="component" value="Unassembled WGS sequence"/>
</dbReference>
<comment type="caution">
    <text evidence="1">The sequence shown here is derived from an EMBL/GenBank/DDBJ whole genome shotgun (WGS) entry which is preliminary data.</text>
</comment>
<accession>D0WG58</accession>
<organism evidence="1 2">
    <name type="scientific">Slackia exigua (strain ATCC 700122 / DSM 15923 / CIP 105133 / JCM 11022 / KCTC 5966 / S-7)</name>
    <dbReference type="NCBI Taxonomy" id="649764"/>
    <lineage>
        <taxon>Bacteria</taxon>
        <taxon>Bacillati</taxon>
        <taxon>Actinomycetota</taxon>
        <taxon>Coriobacteriia</taxon>
        <taxon>Eggerthellales</taxon>
        <taxon>Eggerthellaceae</taxon>
        <taxon>Slackia</taxon>
    </lineage>
</organism>
<dbReference type="STRING" id="649764.HMPREF0762_00809"/>